<dbReference type="EMBL" id="CAJNON010001414">
    <property type="protein sequence ID" value="CAF1460600.1"/>
    <property type="molecule type" value="Genomic_DNA"/>
</dbReference>
<reference evidence="3" key="1">
    <citation type="submission" date="2021-02" db="EMBL/GenBank/DDBJ databases">
        <authorList>
            <person name="Nowell W R."/>
        </authorList>
    </citation>
    <scope>NUCLEOTIDE SEQUENCE</scope>
</reference>
<sequence>MNTLQMNNYKDNSVQLFARLTTNRTIVMGLESIVTMNNFKHNSVQICAQLTTNRTMVMGLESILTMNNSN</sequence>
<dbReference type="Proteomes" id="UP000663868">
    <property type="component" value="Unassembled WGS sequence"/>
</dbReference>
<accession>A0A818JM17</accession>
<dbReference type="AlphaFoldDB" id="A0A818JM17"/>
<evidence type="ECO:0000313" key="5">
    <source>
        <dbReference type="Proteomes" id="UP000663868"/>
    </source>
</evidence>
<gene>
    <name evidence="1" type="ORF">IZO911_LOCUS41947</name>
    <name evidence="3" type="ORF">KXQ929_LOCUS2437</name>
    <name evidence="4" type="ORF">OKA104_LOCUS31225</name>
    <name evidence="2" type="ORF">VCS650_LOCUS40021</name>
</gene>
<dbReference type="Proteomes" id="UP000663891">
    <property type="component" value="Unassembled WGS sequence"/>
</dbReference>
<dbReference type="EMBL" id="CAJOBB010000073">
    <property type="protein sequence ID" value="CAF3546621.1"/>
    <property type="molecule type" value="Genomic_DNA"/>
</dbReference>
<dbReference type="Proteomes" id="UP000663881">
    <property type="component" value="Unassembled WGS sequence"/>
</dbReference>
<evidence type="ECO:0000313" key="1">
    <source>
        <dbReference type="EMBL" id="CAF1443615.1"/>
    </source>
</evidence>
<evidence type="ECO:0000313" key="4">
    <source>
        <dbReference type="EMBL" id="CAF4025268.1"/>
    </source>
</evidence>
<evidence type="ECO:0000313" key="2">
    <source>
        <dbReference type="EMBL" id="CAF1460600.1"/>
    </source>
</evidence>
<organism evidence="3 5">
    <name type="scientific">Adineta steineri</name>
    <dbReference type="NCBI Taxonomy" id="433720"/>
    <lineage>
        <taxon>Eukaryota</taxon>
        <taxon>Metazoa</taxon>
        <taxon>Spiralia</taxon>
        <taxon>Gnathifera</taxon>
        <taxon>Rotifera</taxon>
        <taxon>Eurotatoria</taxon>
        <taxon>Bdelloidea</taxon>
        <taxon>Adinetida</taxon>
        <taxon>Adinetidae</taxon>
        <taxon>Adineta</taxon>
    </lineage>
</organism>
<dbReference type="EMBL" id="CAJOAY010003495">
    <property type="protein sequence ID" value="CAF4025268.1"/>
    <property type="molecule type" value="Genomic_DNA"/>
</dbReference>
<name>A0A818JM17_9BILA</name>
<protein>
    <submittedName>
        <fullName evidence="3">Uncharacterized protein</fullName>
    </submittedName>
</protein>
<evidence type="ECO:0000313" key="3">
    <source>
        <dbReference type="EMBL" id="CAF3546621.1"/>
    </source>
</evidence>
<proteinExistence type="predicted"/>
<comment type="caution">
    <text evidence="3">The sequence shown here is derived from an EMBL/GenBank/DDBJ whole genome shotgun (WGS) entry which is preliminary data.</text>
</comment>
<dbReference type="EMBL" id="CAJNOE010001689">
    <property type="protein sequence ID" value="CAF1443615.1"/>
    <property type="molecule type" value="Genomic_DNA"/>
</dbReference>
<dbReference type="Proteomes" id="UP000663860">
    <property type="component" value="Unassembled WGS sequence"/>
</dbReference>